<keyword evidence="2" id="KW-1185">Reference proteome</keyword>
<protein>
    <submittedName>
        <fullName evidence="1">Uncharacterized protein</fullName>
    </submittedName>
</protein>
<dbReference type="AlphaFoldDB" id="A0A1G4YBL4"/>
<dbReference type="STRING" id="1960309.SAMN03159343_2507"/>
<dbReference type="EMBL" id="FMUH01000003">
    <property type="protein sequence ID" value="SCX50886.1"/>
    <property type="molecule type" value="Genomic_DNA"/>
</dbReference>
<evidence type="ECO:0000313" key="2">
    <source>
        <dbReference type="Proteomes" id="UP000198981"/>
    </source>
</evidence>
<dbReference type="Proteomes" id="UP000198981">
    <property type="component" value="Unassembled WGS sequence"/>
</dbReference>
<accession>A0A1G4YBL4</accession>
<organism evidence="1 2">
    <name type="scientific">Klenkia marina</name>
    <dbReference type="NCBI Taxonomy" id="1960309"/>
    <lineage>
        <taxon>Bacteria</taxon>
        <taxon>Bacillati</taxon>
        <taxon>Actinomycetota</taxon>
        <taxon>Actinomycetes</taxon>
        <taxon>Geodermatophilales</taxon>
        <taxon>Geodermatophilaceae</taxon>
        <taxon>Klenkia</taxon>
    </lineage>
</organism>
<reference evidence="2" key="1">
    <citation type="submission" date="2016-10" db="EMBL/GenBank/DDBJ databases">
        <authorList>
            <person name="Varghese N."/>
            <person name="Submissions S."/>
        </authorList>
    </citation>
    <scope>NUCLEOTIDE SEQUENCE [LARGE SCALE GENOMIC DNA]</scope>
    <source>
        <strain evidence="2">DSM 45722</strain>
    </source>
</reference>
<evidence type="ECO:0000313" key="1">
    <source>
        <dbReference type="EMBL" id="SCX50886.1"/>
    </source>
</evidence>
<proteinExistence type="predicted"/>
<name>A0A1G4YBL4_9ACTN</name>
<gene>
    <name evidence="1" type="ORF">SAMN03159343_2507</name>
</gene>
<sequence length="169" mass="17868">MDNGTRHRARAVVSSVLDGVVVGLGEAALDHPRRSAARRRTHLGVGALVLAHAAADELPTVQAIAAGRPPRPVAPAEQQLSMAAGLVSVGWGLLASAVDGPLTRALARRGVVRPHRLVGLAAGALATATTLPLWWRRATVRIIDDERRTREDADVAAWEAELAEVDRQS</sequence>